<gene>
    <name evidence="1" type="ORF">AMJ74_01460</name>
</gene>
<proteinExistence type="predicted"/>
<dbReference type="EMBL" id="LJVE01000014">
    <property type="protein sequence ID" value="KPL15454.1"/>
    <property type="molecule type" value="Genomic_DNA"/>
</dbReference>
<dbReference type="Proteomes" id="UP000050975">
    <property type="component" value="Unassembled WGS sequence"/>
</dbReference>
<accession>A0A0S8K3C8</accession>
<dbReference type="AlphaFoldDB" id="A0A0S8K3C8"/>
<evidence type="ECO:0000313" key="1">
    <source>
        <dbReference type="EMBL" id="KPL15454.1"/>
    </source>
</evidence>
<organism evidence="1 2">
    <name type="scientific">candidate division WOR_3 bacterium SM1_77</name>
    <dbReference type="NCBI Taxonomy" id="1703778"/>
    <lineage>
        <taxon>Bacteria</taxon>
        <taxon>Bacteria division WOR-3</taxon>
    </lineage>
</organism>
<evidence type="ECO:0000313" key="2">
    <source>
        <dbReference type="Proteomes" id="UP000050975"/>
    </source>
</evidence>
<name>A0A0S8K3C8_UNCW3</name>
<comment type="caution">
    <text evidence="1">The sequence shown here is derived from an EMBL/GenBank/DDBJ whole genome shotgun (WGS) entry which is preliminary data.</text>
</comment>
<protein>
    <submittedName>
        <fullName evidence="1">Uncharacterized protein</fullName>
    </submittedName>
</protein>
<sequence>MKVVQFNRSFNDTSIVTEALSKQFSRPLADSATITDADARHYYKNVTGDSFSFSENVVVQIISAEAQLLNNYVLNFFTLNGP</sequence>
<reference evidence="1 2" key="1">
    <citation type="journal article" date="2015" name="Microbiome">
        <title>Genomic resolution of linkages in carbon, nitrogen, and sulfur cycling among widespread estuary sediment bacteria.</title>
        <authorList>
            <person name="Baker B.J."/>
            <person name="Lazar C.S."/>
            <person name="Teske A.P."/>
            <person name="Dick G.J."/>
        </authorList>
    </citation>
    <scope>NUCLEOTIDE SEQUENCE [LARGE SCALE GENOMIC DNA]</scope>
    <source>
        <strain evidence="1">SM1_77</strain>
    </source>
</reference>